<keyword evidence="4 8" id="KW-0808">Transferase</keyword>
<evidence type="ECO:0000256" key="1">
    <source>
        <dbReference type="ARBA" id="ARBA00004533"/>
    </source>
</evidence>
<dbReference type="PANTHER" id="PTHR30606:SF9">
    <property type="entry name" value="LIPID A BIOSYNTHESIS LAUROYLTRANSFERASE"/>
    <property type="match status" value="1"/>
</dbReference>
<dbReference type="Pfam" id="PF03279">
    <property type="entry name" value="Lip_A_acyltrans"/>
    <property type="match status" value="1"/>
</dbReference>
<organism evidence="8 9">
    <name type="scientific">Fibrobacter succinogenes</name>
    <name type="common">Bacteroides succinogenes</name>
    <dbReference type="NCBI Taxonomy" id="833"/>
    <lineage>
        <taxon>Bacteria</taxon>
        <taxon>Pseudomonadati</taxon>
        <taxon>Fibrobacterota</taxon>
        <taxon>Fibrobacteria</taxon>
        <taxon>Fibrobacterales</taxon>
        <taxon>Fibrobacteraceae</taxon>
        <taxon>Fibrobacter</taxon>
    </lineage>
</organism>
<feature type="transmembrane region" description="Helical" evidence="7">
    <location>
        <begin position="20"/>
        <end position="46"/>
    </location>
</feature>
<dbReference type="Proteomes" id="UP000255423">
    <property type="component" value="Unassembled WGS sequence"/>
</dbReference>
<name>A0A380RVH6_FIBSU</name>
<evidence type="ECO:0000256" key="6">
    <source>
        <dbReference type="ARBA" id="ARBA00023315"/>
    </source>
</evidence>
<evidence type="ECO:0000313" key="8">
    <source>
        <dbReference type="EMBL" id="SUQ19414.1"/>
    </source>
</evidence>
<keyword evidence="3" id="KW-0997">Cell inner membrane</keyword>
<evidence type="ECO:0000256" key="2">
    <source>
        <dbReference type="ARBA" id="ARBA00022475"/>
    </source>
</evidence>
<dbReference type="AlphaFoldDB" id="A0A380RVH6"/>
<keyword evidence="7" id="KW-0812">Transmembrane</keyword>
<evidence type="ECO:0000256" key="4">
    <source>
        <dbReference type="ARBA" id="ARBA00022679"/>
    </source>
</evidence>
<dbReference type="PANTHER" id="PTHR30606">
    <property type="entry name" value="LIPID A BIOSYNTHESIS LAUROYL ACYLTRANSFERASE"/>
    <property type="match status" value="1"/>
</dbReference>
<evidence type="ECO:0000256" key="3">
    <source>
        <dbReference type="ARBA" id="ARBA00022519"/>
    </source>
</evidence>
<dbReference type="GO" id="GO:0009247">
    <property type="term" value="P:glycolipid biosynthetic process"/>
    <property type="evidence" value="ECO:0007669"/>
    <property type="project" value="UniProtKB-ARBA"/>
</dbReference>
<comment type="subcellular location">
    <subcellularLocation>
        <location evidence="1">Cell inner membrane</location>
    </subcellularLocation>
</comment>
<keyword evidence="5 7" id="KW-0472">Membrane</keyword>
<keyword evidence="7" id="KW-1133">Transmembrane helix</keyword>
<dbReference type="GO" id="GO:0016746">
    <property type="term" value="F:acyltransferase activity"/>
    <property type="evidence" value="ECO:0007669"/>
    <property type="project" value="UniProtKB-KW"/>
</dbReference>
<keyword evidence="6 8" id="KW-0012">Acyltransferase</keyword>
<reference evidence="8 9" key="1">
    <citation type="submission" date="2017-08" db="EMBL/GenBank/DDBJ databases">
        <authorList>
            <person name="de Groot N.N."/>
        </authorList>
    </citation>
    <scope>NUCLEOTIDE SEQUENCE [LARGE SCALE GENOMIC DNA]</scope>
    <source>
        <strain evidence="8 9">HM2</strain>
    </source>
</reference>
<dbReference type="GO" id="GO:0005886">
    <property type="term" value="C:plasma membrane"/>
    <property type="evidence" value="ECO:0007669"/>
    <property type="project" value="UniProtKB-SubCell"/>
</dbReference>
<evidence type="ECO:0000313" key="9">
    <source>
        <dbReference type="Proteomes" id="UP000255423"/>
    </source>
</evidence>
<keyword evidence="2" id="KW-1003">Cell membrane</keyword>
<proteinExistence type="predicted"/>
<sequence>MSKHWSEIEEVGGSVWHFRFMLWVVCHLPLFLVELCTAVICFFFWLGAAPVRARSKIYLEHLRKLGVRVGAFGTYKHILSFALSMVEKLRGWKGAIKLNQIESQNDDLQMLVSQMNQGQGAFLLCSHLGNMEMLRSLTEYGEFHTSRKFQVFPVVDLSGSKKFNALLRELNPELMENVIDANSIDVDSAIWMKEKIADGNLVVIAGDRTSAHTRNRVLETTFLGETANFPEGAFSLAGILNAPVYFVFAIRKHDFNIRSPYEMHVVRAKTNLDCLRKERPARLKMLLQEYTELLERLCKEHPYQWYNFYNFWDRLEK</sequence>
<accession>A0A380RVH6</accession>
<evidence type="ECO:0000256" key="7">
    <source>
        <dbReference type="SAM" id="Phobius"/>
    </source>
</evidence>
<dbReference type="RefSeq" id="WP_109572059.1">
    <property type="nucleotide sequence ID" value="NZ_UHJL01000001.1"/>
</dbReference>
<protein>
    <submittedName>
        <fullName evidence="8">Predicted acyltransferase, LPLAT superfamily</fullName>
    </submittedName>
</protein>
<gene>
    <name evidence="8" type="ORF">SAMN05661053_0646</name>
</gene>
<dbReference type="InterPro" id="IPR004960">
    <property type="entry name" value="LipA_acyltrans"/>
</dbReference>
<dbReference type="EMBL" id="UHJL01000001">
    <property type="protein sequence ID" value="SUQ19414.1"/>
    <property type="molecule type" value="Genomic_DNA"/>
</dbReference>
<dbReference type="CDD" id="cd07984">
    <property type="entry name" value="LPLAT_LABLAT-like"/>
    <property type="match status" value="1"/>
</dbReference>
<evidence type="ECO:0000256" key="5">
    <source>
        <dbReference type="ARBA" id="ARBA00023136"/>
    </source>
</evidence>